<keyword evidence="1" id="KW-0472">Membrane</keyword>
<dbReference type="AlphaFoldDB" id="A0A6G0Z7M4"/>
<gene>
    <name evidence="2" type="ORF">FWK35_00008912</name>
</gene>
<dbReference type="Proteomes" id="UP000478052">
    <property type="component" value="Unassembled WGS sequence"/>
</dbReference>
<proteinExistence type="predicted"/>
<evidence type="ECO:0000313" key="3">
    <source>
        <dbReference type="Proteomes" id="UP000478052"/>
    </source>
</evidence>
<protein>
    <submittedName>
        <fullName evidence="2">Uncharacterized protein</fullName>
    </submittedName>
</protein>
<accession>A0A6G0Z7M4</accession>
<keyword evidence="1" id="KW-1133">Transmembrane helix</keyword>
<feature type="transmembrane region" description="Helical" evidence="1">
    <location>
        <begin position="21"/>
        <end position="43"/>
    </location>
</feature>
<organism evidence="2 3">
    <name type="scientific">Aphis craccivora</name>
    <name type="common">Cowpea aphid</name>
    <dbReference type="NCBI Taxonomy" id="307492"/>
    <lineage>
        <taxon>Eukaryota</taxon>
        <taxon>Metazoa</taxon>
        <taxon>Ecdysozoa</taxon>
        <taxon>Arthropoda</taxon>
        <taxon>Hexapoda</taxon>
        <taxon>Insecta</taxon>
        <taxon>Pterygota</taxon>
        <taxon>Neoptera</taxon>
        <taxon>Paraneoptera</taxon>
        <taxon>Hemiptera</taxon>
        <taxon>Sternorrhyncha</taxon>
        <taxon>Aphidomorpha</taxon>
        <taxon>Aphidoidea</taxon>
        <taxon>Aphididae</taxon>
        <taxon>Aphidini</taxon>
        <taxon>Aphis</taxon>
        <taxon>Aphis</taxon>
    </lineage>
</organism>
<evidence type="ECO:0000313" key="2">
    <source>
        <dbReference type="EMBL" id="KAF0766526.1"/>
    </source>
</evidence>
<keyword evidence="3" id="KW-1185">Reference proteome</keyword>
<comment type="caution">
    <text evidence="2">The sequence shown here is derived from an EMBL/GenBank/DDBJ whole genome shotgun (WGS) entry which is preliminary data.</text>
</comment>
<dbReference type="EMBL" id="VUJU01001171">
    <property type="protein sequence ID" value="KAF0766526.1"/>
    <property type="molecule type" value="Genomic_DNA"/>
</dbReference>
<reference evidence="2 3" key="1">
    <citation type="submission" date="2019-08" db="EMBL/GenBank/DDBJ databases">
        <title>Whole genome of Aphis craccivora.</title>
        <authorList>
            <person name="Voronova N.V."/>
            <person name="Shulinski R.S."/>
            <person name="Bandarenka Y.V."/>
            <person name="Zhorov D.G."/>
            <person name="Warner D."/>
        </authorList>
    </citation>
    <scope>NUCLEOTIDE SEQUENCE [LARGE SCALE GENOMIC DNA]</scope>
    <source>
        <strain evidence="2">180601</strain>
        <tissue evidence="2">Whole Body</tissue>
    </source>
</reference>
<sequence>MSGNKTRKLQKKSKFNRYDIIKSKLFLIIQILIVFYTLFYLYIPIEHVLNTFHKYEVPAAQTFICVRIK</sequence>
<name>A0A6G0Z7M4_APHCR</name>
<evidence type="ECO:0000256" key="1">
    <source>
        <dbReference type="SAM" id="Phobius"/>
    </source>
</evidence>
<keyword evidence="1" id="KW-0812">Transmembrane</keyword>